<dbReference type="Gene3D" id="3.30.1360.120">
    <property type="entry name" value="Probable tRNA modification gtpase trme, domain 1"/>
    <property type="match status" value="1"/>
</dbReference>
<evidence type="ECO:0000256" key="6">
    <source>
        <dbReference type="ARBA" id="ARBA00047665"/>
    </source>
</evidence>
<proteinExistence type="inferred from homology"/>
<evidence type="ECO:0000256" key="1">
    <source>
        <dbReference type="ARBA" id="ARBA00008609"/>
    </source>
</evidence>
<evidence type="ECO:0000259" key="10">
    <source>
        <dbReference type="Pfam" id="PF08669"/>
    </source>
</evidence>
<evidence type="ECO:0000256" key="2">
    <source>
        <dbReference type="ARBA" id="ARBA00012616"/>
    </source>
</evidence>
<evidence type="ECO:0000256" key="3">
    <source>
        <dbReference type="ARBA" id="ARBA00022576"/>
    </source>
</evidence>
<dbReference type="NCBIfam" id="TIGR00528">
    <property type="entry name" value="gcvT"/>
    <property type="match status" value="1"/>
</dbReference>
<protein>
    <recommendedName>
        <fullName evidence="2 8">Aminomethyltransferase</fullName>
        <ecNumber evidence="2 8">2.1.2.10</ecNumber>
    </recommendedName>
    <alternativeName>
        <fullName evidence="5 8">Glycine cleavage system T protein</fullName>
    </alternativeName>
</protein>
<evidence type="ECO:0000256" key="8">
    <source>
        <dbReference type="RuleBase" id="RU003981"/>
    </source>
</evidence>
<dbReference type="Pfam" id="PF08669">
    <property type="entry name" value="GCV_T_C"/>
    <property type="match status" value="1"/>
</dbReference>
<dbReference type="PANTHER" id="PTHR43757">
    <property type="entry name" value="AMINOMETHYLTRANSFERASE"/>
    <property type="match status" value="1"/>
</dbReference>
<dbReference type="InterPro" id="IPR029043">
    <property type="entry name" value="GcvT/YgfZ_C"/>
</dbReference>
<reference evidence="11 12" key="1">
    <citation type="journal article" date="2023" name="Elife">
        <title>Identification of key yeast species and microbe-microbe interactions impacting larval growth of Drosophila in the wild.</title>
        <authorList>
            <person name="Mure A."/>
            <person name="Sugiura Y."/>
            <person name="Maeda R."/>
            <person name="Honda K."/>
            <person name="Sakurai N."/>
            <person name="Takahashi Y."/>
            <person name="Watada M."/>
            <person name="Katoh T."/>
            <person name="Gotoh A."/>
            <person name="Gotoh Y."/>
            <person name="Taniguchi I."/>
            <person name="Nakamura K."/>
            <person name="Hayashi T."/>
            <person name="Katayama T."/>
            <person name="Uemura T."/>
            <person name="Hattori Y."/>
        </authorList>
    </citation>
    <scope>NUCLEOTIDE SEQUENCE [LARGE SCALE GENOMIC DNA]</scope>
    <source>
        <strain evidence="11 12">KH-74</strain>
    </source>
</reference>
<evidence type="ECO:0000313" key="12">
    <source>
        <dbReference type="Proteomes" id="UP001377567"/>
    </source>
</evidence>
<dbReference type="PANTHER" id="PTHR43757:SF2">
    <property type="entry name" value="AMINOMETHYLTRANSFERASE, MITOCHONDRIAL"/>
    <property type="match status" value="1"/>
</dbReference>
<keyword evidence="8" id="KW-0809">Transit peptide</keyword>
<comment type="catalytic activity">
    <reaction evidence="6 8">
        <text>N(6)-[(R)-S(8)-aminomethyldihydrolipoyl]-L-lysyl-[protein] + (6S)-5,6,7,8-tetrahydrofolate = N(6)-[(R)-dihydrolipoyl]-L-lysyl-[protein] + (6R)-5,10-methylene-5,6,7,8-tetrahydrofolate + NH4(+)</text>
        <dbReference type="Rhea" id="RHEA:16945"/>
        <dbReference type="Rhea" id="RHEA-COMP:10475"/>
        <dbReference type="Rhea" id="RHEA-COMP:10492"/>
        <dbReference type="ChEBI" id="CHEBI:15636"/>
        <dbReference type="ChEBI" id="CHEBI:28938"/>
        <dbReference type="ChEBI" id="CHEBI:57453"/>
        <dbReference type="ChEBI" id="CHEBI:83100"/>
        <dbReference type="ChEBI" id="CHEBI:83143"/>
        <dbReference type="EC" id="2.1.2.10"/>
    </reaction>
</comment>
<feature type="binding site" evidence="7">
    <location>
        <position position="223"/>
    </location>
    <ligand>
        <name>substrate</name>
    </ligand>
</feature>
<sequence>MLRTAKRFNSSAAGAALKKTALTDLHEELGAKMVPFAGYSMPLLYPNLQNHIESHHWVRQKAGLFDVSHMLQSKLSGADTLSLINKVTPTDFSAMPMYTGSLSVLLNAQGGIIDDLIIIREPGQTDAFHVVSNAARSKEVAASLSEEIQGLGKDVKFTIINDEALLALQGPLAAEALNKLIDSSGAKNKLQELFFGQRKEFVLKNGVVVNVMRGGYTGEDGFEIAVKNSDAVQFAQLLLSDAAVKPIGLAARDSLRLEAGMCLYGNELDMTTTPVEANLSWLISKNRRAADVAEPFNGHSKIMDQLNNKTWTRRRVGFQYAETKPAPAARHLDKIFAADKTTQVGVVTSGSISPSLSSAGKVVNIGQAYMNKGHTKTGSEFFVQVRRKFFPIEIKKMPFVPSHYYKG</sequence>
<dbReference type="InterPro" id="IPR027266">
    <property type="entry name" value="TrmE/GcvT-like"/>
</dbReference>
<accession>A0AAV5S4G7</accession>
<evidence type="ECO:0000256" key="5">
    <source>
        <dbReference type="ARBA" id="ARBA00031395"/>
    </source>
</evidence>
<comment type="similarity">
    <text evidence="1 8">Belongs to the GcvT family.</text>
</comment>
<keyword evidence="4 8" id="KW-0808">Transferase</keyword>
<dbReference type="AlphaFoldDB" id="A0AAV5S4G7"/>
<comment type="function">
    <text evidence="8">The glycine cleavage system catalyzes the degradation of glycine.</text>
</comment>
<organism evidence="11 12">
    <name type="scientific">Maudiozyma humilis</name>
    <name type="common">Sour dough yeast</name>
    <name type="synonym">Kazachstania humilis</name>
    <dbReference type="NCBI Taxonomy" id="51915"/>
    <lineage>
        <taxon>Eukaryota</taxon>
        <taxon>Fungi</taxon>
        <taxon>Dikarya</taxon>
        <taxon>Ascomycota</taxon>
        <taxon>Saccharomycotina</taxon>
        <taxon>Saccharomycetes</taxon>
        <taxon>Saccharomycetales</taxon>
        <taxon>Saccharomycetaceae</taxon>
        <taxon>Maudiozyma</taxon>
    </lineage>
</organism>
<dbReference type="Gene3D" id="4.10.1250.10">
    <property type="entry name" value="Aminomethyltransferase fragment"/>
    <property type="match status" value="1"/>
</dbReference>
<dbReference type="Gene3D" id="2.40.30.110">
    <property type="entry name" value="Aminomethyltransferase beta-barrel domains"/>
    <property type="match status" value="1"/>
</dbReference>
<dbReference type="GO" id="GO:0005960">
    <property type="term" value="C:glycine cleavage complex"/>
    <property type="evidence" value="ECO:0007669"/>
    <property type="project" value="InterPro"/>
</dbReference>
<evidence type="ECO:0000256" key="4">
    <source>
        <dbReference type="ARBA" id="ARBA00022679"/>
    </source>
</evidence>
<dbReference type="GO" id="GO:0006546">
    <property type="term" value="P:glycine catabolic process"/>
    <property type="evidence" value="ECO:0007669"/>
    <property type="project" value="InterPro"/>
</dbReference>
<dbReference type="Proteomes" id="UP001377567">
    <property type="component" value="Unassembled WGS sequence"/>
</dbReference>
<name>A0AAV5S4G7_MAUHU</name>
<dbReference type="GO" id="GO:0008483">
    <property type="term" value="F:transaminase activity"/>
    <property type="evidence" value="ECO:0007669"/>
    <property type="project" value="UniProtKB-KW"/>
</dbReference>
<evidence type="ECO:0000256" key="7">
    <source>
        <dbReference type="PIRSR" id="PIRSR006487-1"/>
    </source>
</evidence>
<feature type="domain" description="GCVT N-terminal" evidence="9">
    <location>
        <begin position="22"/>
        <end position="286"/>
    </location>
</feature>
<keyword evidence="3 8" id="KW-0032">Aminotransferase</keyword>
<dbReference type="EC" id="2.1.2.10" evidence="2 8"/>
<dbReference type="GO" id="GO:0005739">
    <property type="term" value="C:mitochondrion"/>
    <property type="evidence" value="ECO:0007669"/>
    <property type="project" value="UniProtKB-SubCell"/>
</dbReference>
<dbReference type="Gene3D" id="3.30.70.1400">
    <property type="entry name" value="Aminomethyltransferase beta-barrel domains"/>
    <property type="match status" value="1"/>
</dbReference>
<dbReference type="SUPFAM" id="SSF101790">
    <property type="entry name" value="Aminomethyltransferase beta-barrel domain"/>
    <property type="match status" value="1"/>
</dbReference>
<keyword evidence="12" id="KW-1185">Reference proteome</keyword>
<keyword evidence="8" id="KW-0496">Mitochondrion</keyword>
<dbReference type="PIRSF" id="PIRSF006487">
    <property type="entry name" value="GcvT"/>
    <property type="match status" value="1"/>
</dbReference>
<dbReference type="InterPro" id="IPR013977">
    <property type="entry name" value="GcvT_C"/>
</dbReference>
<dbReference type="GO" id="GO:0004047">
    <property type="term" value="F:aminomethyltransferase activity"/>
    <property type="evidence" value="ECO:0007669"/>
    <property type="project" value="UniProtKB-EC"/>
</dbReference>
<comment type="subcellular location">
    <subcellularLocation>
        <location evidence="8">Mitochondrion</location>
    </subcellularLocation>
</comment>
<feature type="domain" description="Aminomethyltransferase C-terminal" evidence="10">
    <location>
        <begin position="313"/>
        <end position="400"/>
    </location>
</feature>
<dbReference type="EMBL" id="BTGD01000025">
    <property type="protein sequence ID" value="GMM58341.1"/>
    <property type="molecule type" value="Genomic_DNA"/>
</dbReference>
<dbReference type="SUPFAM" id="SSF103025">
    <property type="entry name" value="Folate-binding domain"/>
    <property type="match status" value="1"/>
</dbReference>
<gene>
    <name evidence="11" type="ORF">DAKH74_049580</name>
</gene>
<dbReference type="NCBIfam" id="NF001567">
    <property type="entry name" value="PRK00389.1"/>
    <property type="match status" value="1"/>
</dbReference>
<dbReference type="Pfam" id="PF01571">
    <property type="entry name" value="GCV_T"/>
    <property type="match status" value="1"/>
</dbReference>
<dbReference type="InterPro" id="IPR006223">
    <property type="entry name" value="GcvT"/>
</dbReference>
<comment type="subunit">
    <text evidence="8">The glycine cleavage system is composed of four proteins: P, T, L and H.</text>
</comment>
<evidence type="ECO:0000313" key="11">
    <source>
        <dbReference type="EMBL" id="GMM58341.1"/>
    </source>
</evidence>
<comment type="caution">
    <text evidence="11">The sequence shown here is derived from an EMBL/GenBank/DDBJ whole genome shotgun (WGS) entry which is preliminary data.</text>
</comment>
<dbReference type="InterPro" id="IPR006222">
    <property type="entry name" value="GCVT_N"/>
</dbReference>
<dbReference type="InterPro" id="IPR028896">
    <property type="entry name" value="GcvT/YgfZ/DmdA"/>
</dbReference>
<evidence type="ECO:0000259" key="9">
    <source>
        <dbReference type="Pfam" id="PF01571"/>
    </source>
</evidence>